<keyword evidence="1" id="KW-0812">Transmembrane</keyword>
<organism evidence="2 3">
    <name type="scientific">Glycine soja</name>
    <name type="common">Wild soybean</name>
    <dbReference type="NCBI Taxonomy" id="3848"/>
    <lineage>
        <taxon>Eukaryota</taxon>
        <taxon>Viridiplantae</taxon>
        <taxon>Streptophyta</taxon>
        <taxon>Embryophyta</taxon>
        <taxon>Tracheophyta</taxon>
        <taxon>Spermatophyta</taxon>
        <taxon>Magnoliopsida</taxon>
        <taxon>eudicotyledons</taxon>
        <taxon>Gunneridae</taxon>
        <taxon>Pentapetalae</taxon>
        <taxon>rosids</taxon>
        <taxon>fabids</taxon>
        <taxon>Fabales</taxon>
        <taxon>Fabaceae</taxon>
        <taxon>Papilionoideae</taxon>
        <taxon>50 kb inversion clade</taxon>
        <taxon>NPAAA clade</taxon>
        <taxon>indigoferoid/millettioid clade</taxon>
        <taxon>Phaseoleae</taxon>
        <taxon>Glycine</taxon>
        <taxon>Glycine subgen. Soja</taxon>
    </lineage>
</organism>
<keyword evidence="3" id="KW-1185">Reference proteome</keyword>
<comment type="caution">
    <text evidence="2">The sequence shown here is derived from an EMBL/GenBank/DDBJ whole genome shotgun (WGS) entry which is preliminary data.</text>
</comment>
<proteinExistence type="predicted"/>
<accession>A0A445KW88</accession>
<keyword evidence="1" id="KW-1133">Transmembrane helix</keyword>
<reference evidence="2 3" key="1">
    <citation type="submission" date="2018-09" db="EMBL/GenBank/DDBJ databases">
        <title>A high-quality reference genome of wild soybean provides a powerful tool to mine soybean genomes.</title>
        <authorList>
            <person name="Xie M."/>
            <person name="Chung C.Y.L."/>
            <person name="Li M.-W."/>
            <person name="Wong F.-L."/>
            <person name="Chan T.-F."/>
            <person name="Lam H.-M."/>
        </authorList>
    </citation>
    <scope>NUCLEOTIDE SEQUENCE [LARGE SCALE GENOMIC DNA]</scope>
    <source>
        <strain evidence="3">cv. W05</strain>
        <tissue evidence="2">Hypocotyl of etiolated seedlings</tissue>
    </source>
</reference>
<sequence length="163" mass="17764">MTVGHQYHIISQPSFFPLTSTLSLPPATHSCVAKLLTLPSSPIPLSHRITTLDVIVNPRLNSDTASATPPRTSSPLLSSSHWPLSHHLFLHYLPLSNKSLRMSTAPPFVSASSSPASAPLLDATSHARAHQFHADLDQNPRLRIHIYVVVVLLVIIIPFALLI</sequence>
<feature type="transmembrane region" description="Helical" evidence="1">
    <location>
        <begin position="144"/>
        <end position="162"/>
    </location>
</feature>
<protein>
    <submittedName>
        <fullName evidence="2">Uncharacterized protein</fullName>
    </submittedName>
</protein>
<dbReference type="AlphaFoldDB" id="A0A445KW88"/>
<keyword evidence="1" id="KW-0472">Membrane</keyword>
<evidence type="ECO:0000313" key="2">
    <source>
        <dbReference type="EMBL" id="RZC15232.1"/>
    </source>
</evidence>
<dbReference type="Proteomes" id="UP000289340">
    <property type="component" value="Chromosome 4"/>
</dbReference>
<evidence type="ECO:0000313" key="3">
    <source>
        <dbReference type="Proteomes" id="UP000289340"/>
    </source>
</evidence>
<name>A0A445KW88_GLYSO</name>
<gene>
    <name evidence="2" type="ORF">D0Y65_008903</name>
</gene>
<evidence type="ECO:0000256" key="1">
    <source>
        <dbReference type="SAM" id="Phobius"/>
    </source>
</evidence>
<dbReference type="EMBL" id="QZWG01000004">
    <property type="protein sequence ID" value="RZC15232.1"/>
    <property type="molecule type" value="Genomic_DNA"/>
</dbReference>